<organism evidence="6 7">
    <name type="scientific">Fusobacterium ulcerans</name>
    <dbReference type="NCBI Taxonomy" id="861"/>
    <lineage>
        <taxon>Bacteria</taxon>
        <taxon>Fusobacteriati</taxon>
        <taxon>Fusobacteriota</taxon>
        <taxon>Fusobacteriia</taxon>
        <taxon>Fusobacteriales</taxon>
        <taxon>Fusobacteriaceae</taxon>
        <taxon>Fusobacterium</taxon>
    </lineage>
</organism>
<keyword evidence="2 6" id="KW-0808">Transferase</keyword>
<evidence type="ECO:0000259" key="5">
    <source>
        <dbReference type="Pfam" id="PF22020"/>
    </source>
</evidence>
<dbReference type="Pfam" id="PF22020">
    <property type="entry name" value="RlmL_1st"/>
    <property type="match status" value="1"/>
</dbReference>
<gene>
    <name evidence="6" type="primary">rlmL</name>
    <name evidence="6" type="ORF">NCTC12112_00657</name>
</gene>
<dbReference type="GO" id="GO:0003723">
    <property type="term" value="F:RNA binding"/>
    <property type="evidence" value="ECO:0007669"/>
    <property type="project" value="InterPro"/>
</dbReference>
<proteinExistence type="predicted"/>
<dbReference type="SUPFAM" id="SSF53335">
    <property type="entry name" value="S-adenosyl-L-methionine-dependent methyltransferases"/>
    <property type="match status" value="1"/>
</dbReference>
<dbReference type="InterPro" id="IPR054170">
    <property type="entry name" value="RlmL_1st"/>
</dbReference>
<feature type="domain" description="Ribosomal RNA large subunit methyltransferase K/L-like methyltransferase" evidence="3">
    <location>
        <begin position="164"/>
        <end position="371"/>
    </location>
</feature>
<dbReference type="Gene3D" id="3.30.2130.30">
    <property type="match status" value="1"/>
</dbReference>
<keyword evidence="1 6" id="KW-0489">Methyltransferase</keyword>
<dbReference type="AlphaFoldDB" id="A0AAX2J8N0"/>
<dbReference type="InterPro" id="IPR002052">
    <property type="entry name" value="DNA_methylase_N6_adenine_CS"/>
</dbReference>
<dbReference type="EC" id="2.1.1.173" evidence="6"/>
<dbReference type="InterPro" id="IPR029063">
    <property type="entry name" value="SAM-dependent_MTases_sf"/>
</dbReference>
<dbReference type="PANTHER" id="PTHR47313:SF1">
    <property type="entry name" value="RIBOSOMAL RNA LARGE SUBUNIT METHYLTRANSFERASE K_L"/>
    <property type="match status" value="1"/>
</dbReference>
<feature type="domain" description="RlmL ferredoxin-like" evidence="5">
    <location>
        <begin position="5"/>
        <end position="60"/>
    </location>
</feature>
<protein>
    <submittedName>
        <fullName evidence="6">Ribosomal RNA large subunit methyltransferase L</fullName>
        <ecNumber evidence="6">2.1.1.173</ecNumber>
    </submittedName>
</protein>
<dbReference type="InterPro" id="IPR000241">
    <property type="entry name" value="RlmKL-like_Mtase"/>
</dbReference>
<dbReference type="Proteomes" id="UP000249008">
    <property type="component" value="Chromosome 1"/>
</dbReference>
<dbReference type="RefSeq" id="WP_005976113.1">
    <property type="nucleotide sequence ID" value="NZ_CABKNW010000001.1"/>
</dbReference>
<evidence type="ECO:0000259" key="4">
    <source>
        <dbReference type="Pfam" id="PF02926"/>
    </source>
</evidence>
<dbReference type="InterPro" id="IPR004114">
    <property type="entry name" value="THUMP_dom"/>
</dbReference>
<name>A0AAX2J8N0_9FUSO</name>
<evidence type="ECO:0000313" key="6">
    <source>
        <dbReference type="EMBL" id="SQJ00347.1"/>
    </source>
</evidence>
<dbReference type="Pfam" id="PF02926">
    <property type="entry name" value="THUMP"/>
    <property type="match status" value="1"/>
</dbReference>
<sequence length="384" mass="44003">MEKITLIASSTMGLESVVKDECVELGFENVRAFNGRVEFEGTVKDIVKANIHLRCADRVFIKMGEFKAVTFEDLFRNMKKIEWADFIPENGEFPISWVSSVKSKLFSKSDIQKIAKKAMVEKMKETYKKDYFYEDGALYAIKIQAHNDIFIVMMDTSGEGLHKRGYRAIKNEAPIKETMAAALVRLSRWKGGERPLLDPMCGTGTILIEAAMIARNIAPGANRNFASEGWKIIPENEWIEVRDEAFSNEDYEKEVKIYGSDIDPETIEIARENIRKAGVEDDITLECKNFLDIEMESRQGCLITNPPYGDRLLDEKAVERLYGLLGDVCRMRIPKWSYYVITSYEEFEKCFGGKATKNRKLYNGGIKCYYYQYYGESNGKNGKK</sequence>
<dbReference type="KEGG" id="ful:C4N20_10510"/>
<reference evidence="6 7" key="1">
    <citation type="submission" date="2018-06" db="EMBL/GenBank/DDBJ databases">
        <authorList>
            <consortium name="Pathogen Informatics"/>
            <person name="Doyle S."/>
        </authorList>
    </citation>
    <scope>NUCLEOTIDE SEQUENCE [LARGE SCALE GENOMIC DNA]</scope>
    <source>
        <strain evidence="6 7">NCTC12112</strain>
    </source>
</reference>
<dbReference type="GO" id="GO:0052915">
    <property type="term" value="F:23S rRNA (guanine(2445)-N(2))-methyltransferase activity"/>
    <property type="evidence" value="ECO:0007669"/>
    <property type="project" value="UniProtKB-EC"/>
</dbReference>
<feature type="domain" description="THUMP" evidence="4">
    <location>
        <begin position="70"/>
        <end position="154"/>
    </location>
</feature>
<dbReference type="GO" id="GO:0070043">
    <property type="term" value="F:rRNA (guanine-N7-)-methyltransferase activity"/>
    <property type="evidence" value="ECO:0007669"/>
    <property type="project" value="TreeGrafter"/>
</dbReference>
<dbReference type="CDD" id="cd11715">
    <property type="entry name" value="THUMP_AdoMetMT"/>
    <property type="match status" value="1"/>
</dbReference>
<dbReference type="PROSITE" id="PS01261">
    <property type="entry name" value="UPF0020"/>
    <property type="match status" value="1"/>
</dbReference>
<dbReference type="EMBL" id="LS483487">
    <property type="protein sequence ID" value="SQJ00347.1"/>
    <property type="molecule type" value="Genomic_DNA"/>
</dbReference>
<evidence type="ECO:0000256" key="2">
    <source>
        <dbReference type="ARBA" id="ARBA00022679"/>
    </source>
</evidence>
<evidence type="ECO:0000259" key="3">
    <source>
        <dbReference type="Pfam" id="PF01170"/>
    </source>
</evidence>
<evidence type="ECO:0000313" key="7">
    <source>
        <dbReference type="Proteomes" id="UP000249008"/>
    </source>
</evidence>
<dbReference type="Pfam" id="PF01170">
    <property type="entry name" value="UPF0020"/>
    <property type="match status" value="1"/>
</dbReference>
<dbReference type="PANTHER" id="PTHR47313">
    <property type="entry name" value="RIBOSOMAL RNA LARGE SUBUNIT METHYLTRANSFERASE K/L"/>
    <property type="match status" value="1"/>
</dbReference>
<dbReference type="PROSITE" id="PS00092">
    <property type="entry name" value="N6_MTASE"/>
    <property type="match status" value="1"/>
</dbReference>
<evidence type="ECO:0000256" key="1">
    <source>
        <dbReference type="ARBA" id="ARBA00022603"/>
    </source>
</evidence>
<dbReference type="Gene3D" id="3.40.50.150">
    <property type="entry name" value="Vaccinia Virus protein VP39"/>
    <property type="match status" value="1"/>
</dbReference>
<accession>A0AAX2J8N0</accession>
<dbReference type="InterPro" id="IPR053943">
    <property type="entry name" value="RlmKL-like_Mtase_CS"/>
</dbReference>
<dbReference type="GeneID" id="78455245"/>